<evidence type="ECO:0000256" key="2">
    <source>
        <dbReference type="ARBA" id="ARBA00004514"/>
    </source>
</evidence>
<evidence type="ECO:0000256" key="1">
    <source>
        <dbReference type="ARBA" id="ARBA00000900"/>
    </source>
</evidence>
<dbReference type="GO" id="GO:0005829">
    <property type="term" value="C:cytosol"/>
    <property type="evidence" value="ECO:0007669"/>
    <property type="project" value="UniProtKB-SubCell"/>
</dbReference>
<dbReference type="GO" id="GO:0016567">
    <property type="term" value="P:protein ubiquitination"/>
    <property type="evidence" value="ECO:0007669"/>
    <property type="project" value="UniProtKB-UniPathway"/>
</dbReference>
<comment type="function">
    <text evidence="16">E3 ubiquitin-protein ligase. Component of the ribosome quality control complex (RQC), a ribosome-associated complex that mediates ubiquitination and extraction of incompletely synthesized nascent chains for proteasomal degradation.</text>
</comment>
<dbReference type="FunFam" id="3.30.40.10:FF:000038">
    <property type="entry name" value="E3 ubiquitin-protein ligase listerin"/>
    <property type="match status" value="1"/>
</dbReference>
<dbReference type="GO" id="GO:0008270">
    <property type="term" value="F:zinc ion binding"/>
    <property type="evidence" value="ECO:0007669"/>
    <property type="project" value="UniProtKB-KW"/>
</dbReference>
<evidence type="ECO:0000256" key="9">
    <source>
        <dbReference type="ARBA" id="ARBA00022723"/>
    </source>
</evidence>
<organism evidence="18 19">
    <name type="scientific">Jimgerdemannia flammicorona</name>
    <dbReference type="NCBI Taxonomy" id="994334"/>
    <lineage>
        <taxon>Eukaryota</taxon>
        <taxon>Fungi</taxon>
        <taxon>Fungi incertae sedis</taxon>
        <taxon>Mucoromycota</taxon>
        <taxon>Mucoromycotina</taxon>
        <taxon>Endogonomycetes</taxon>
        <taxon>Endogonales</taxon>
        <taxon>Endogonaceae</taxon>
        <taxon>Jimgerdemannia</taxon>
    </lineage>
</organism>
<keyword evidence="8 16" id="KW-0808">Transferase</keyword>
<comment type="caution">
    <text evidence="18">The sequence shown here is derived from an EMBL/GenBank/DDBJ whole genome shotgun (WGS) entry which is preliminary data.</text>
</comment>
<dbReference type="EMBL" id="RBNI01005140">
    <property type="protein sequence ID" value="RUP46970.1"/>
    <property type="molecule type" value="Genomic_DNA"/>
</dbReference>
<dbReference type="Pfam" id="PF22958">
    <property type="entry name" value="Ltn1_1st"/>
    <property type="match status" value="1"/>
</dbReference>
<dbReference type="Proteomes" id="UP000268093">
    <property type="component" value="Unassembled WGS sequence"/>
</dbReference>
<evidence type="ECO:0000256" key="3">
    <source>
        <dbReference type="ARBA" id="ARBA00004906"/>
    </source>
</evidence>
<keyword evidence="11 15" id="KW-0863">Zinc-finger</keyword>
<dbReference type="UniPathway" id="UPA00143"/>
<evidence type="ECO:0000256" key="5">
    <source>
        <dbReference type="ARBA" id="ARBA00012483"/>
    </source>
</evidence>
<dbReference type="Pfam" id="PF13639">
    <property type="entry name" value="zf-RING_2"/>
    <property type="match status" value="1"/>
</dbReference>
<evidence type="ECO:0000313" key="19">
    <source>
        <dbReference type="Proteomes" id="UP000268093"/>
    </source>
</evidence>
<evidence type="ECO:0000256" key="11">
    <source>
        <dbReference type="ARBA" id="ARBA00022771"/>
    </source>
</evidence>
<protein>
    <recommendedName>
        <fullName evidence="6 16">E3 ubiquitin-protein ligase listerin</fullName>
        <ecNumber evidence="5 16">2.3.2.27</ecNumber>
    </recommendedName>
    <alternativeName>
        <fullName evidence="16">RING-type E3 ubiquitin transferase listerin</fullName>
    </alternativeName>
</protein>
<dbReference type="CDD" id="cd16491">
    <property type="entry name" value="RING-CH-C4HC3_LTN1"/>
    <property type="match status" value="1"/>
</dbReference>
<dbReference type="Pfam" id="PF22999">
    <property type="entry name" value="LTN1_E3_ligase_6th"/>
    <property type="match status" value="1"/>
</dbReference>
<evidence type="ECO:0000256" key="10">
    <source>
        <dbReference type="ARBA" id="ARBA00022737"/>
    </source>
</evidence>
<dbReference type="InterPro" id="IPR001841">
    <property type="entry name" value="Znf_RING"/>
</dbReference>
<dbReference type="GO" id="GO:0072344">
    <property type="term" value="P:rescue of stalled ribosome"/>
    <property type="evidence" value="ECO:0007669"/>
    <property type="project" value="UniProtKB-UniRule"/>
</dbReference>
<evidence type="ECO:0000256" key="8">
    <source>
        <dbReference type="ARBA" id="ARBA00022679"/>
    </source>
</evidence>
<comment type="catalytic activity">
    <reaction evidence="1 16">
        <text>S-ubiquitinyl-[E2 ubiquitin-conjugating enzyme]-L-cysteine + [acceptor protein]-L-lysine = [E2 ubiquitin-conjugating enzyme]-L-cysteine + N(6)-ubiquitinyl-[acceptor protein]-L-lysine.</text>
        <dbReference type="EC" id="2.3.2.27"/>
    </reaction>
</comment>
<dbReference type="GO" id="GO:0061630">
    <property type="term" value="F:ubiquitin protein ligase activity"/>
    <property type="evidence" value="ECO:0007669"/>
    <property type="project" value="UniProtKB-UniRule"/>
</dbReference>
<keyword evidence="12 16" id="KW-0833">Ubl conjugation pathway</keyword>
<dbReference type="GO" id="GO:0043023">
    <property type="term" value="F:ribosomal large subunit binding"/>
    <property type="evidence" value="ECO:0007669"/>
    <property type="project" value="TreeGrafter"/>
</dbReference>
<comment type="function">
    <text evidence="14">E3 ubiquitin-protein ligase component of the ribosome quality control complex (RQC), a ribosome-associated complex that mediates ubiquitination and extraction of incompletely synthesized nascent chains for proteasomal degradation. Mediates ubiquitination of proteins derived from mRNAs lacking stop codons (non-stop proteins) and other translation arrest products induced by poly-lysine sequences and tandem rare codons. Ubiquitination leads to CDC48 recruitment for extraction and degradation of the incomplete translation product. May indirectly play a role in chromatin function and transcription.</text>
</comment>
<keyword evidence="7" id="KW-0963">Cytoplasm</keyword>
<evidence type="ECO:0000256" key="13">
    <source>
        <dbReference type="ARBA" id="ARBA00022833"/>
    </source>
</evidence>
<proteinExistence type="inferred from homology"/>
<dbReference type="InterPro" id="IPR039804">
    <property type="entry name" value="RING-CH-C4HC3_LTN1"/>
</dbReference>
<dbReference type="InterPro" id="IPR054477">
    <property type="entry name" value="LTN1_E3_ligase_6th"/>
</dbReference>
<comment type="pathway">
    <text evidence="3 16">Protein modification; protein ubiquitination.</text>
</comment>
<reference evidence="18 19" key="1">
    <citation type="journal article" date="2018" name="New Phytol.">
        <title>Phylogenomics of Endogonaceae and evolution of mycorrhizas within Mucoromycota.</title>
        <authorList>
            <person name="Chang Y."/>
            <person name="Desiro A."/>
            <person name="Na H."/>
            <person name="Sandor L."/>
            <person name="Lipzen A."/>
            <person name="Clum A."/>
            <person name="Barry K."/>
            <person name="Grigoriev I.V."/>
            <person name="Martin F.M."/>
            <person name="Stajich J.E."/>
            <person name="Smith M.E."/>
            <person name="Bonito G."/>
            <person name="Spatafora J.W."/>
        </authorList>
    </citation>
    <scope>NUCLEOTIDE SEQUENCE [LARGE SCALE GENOMIC DNA]</scope>
    <source>
        <strain evidence="18 19">GMNB39</strain>
    </source>
</reference>
<sequence>MYLGKVFSDQASTTQGELWDSLLMLTKTFSQSWIIAGARKPMLPKLYHFLRSGAHAHGIANVSYPCMLALLAHLPEELTSAEKDFHKNIFINFWKGLSSGAIDRSNSHIFLNAYAECLLYYIARLGQSDDETAKDTRAYLVNVELWRLVDIYLVHFQIPEIKDKLQPTSTCNILAIYLVKLGTLTHAEDLFANFWTRICDLLTQTITNALLPVKSDNPQEDFENFCRRTGDLLVDAKDKTGAEMGPSVVRIKLQEFVLTLLPLAIESGLQHTDTSSGLLHLASKLESAFSGIVFSNPTMLEKLNILVTNSENLPSLLITTPSIAIDPITTCLVIFLNEHPNQEVAKGGFDIVIARVLKFAEPRRQLEVLKMLLDKLNARKPSFSLENTQLDEYFNILLEKLGGEGFGRRELDLRNMAEDITATSFLFTDPALLSPSIAQSILTHFSTTLSYFNHSHYLNTPDLPAPADTVSATSADLTRTVVSILRILQKSLTNRDFLKMLVNSDAALIVADVFDFTFVKPEDVVVDTHEEVEVRELVRTLVSEAETCWKKVVQGVKVDEALLAVVGKIIVGKVKESIADVRHSASPADFVGQIAKILSDLFPELSAGREKVISAVLFDEAYWHSFSKPFEQYTREAFVLAIVDPIVGLLRVPTAATFSERATDRRAVPHDLYGLTMYGRISLFAVDFIKLIGVPDFFAATANRDWVLLQLLLCKLLREDGFAAFGISGIWDTNSHVAENAFAFRALIQNVQGIVDEYLKLVSMNAQTSARDWNARIVRQLQEGSAASTEEQLDAFIGKAFQHTVGDTRGHHWARVFRSLVSSVARELKATAADIEPWLKLVKTESNGYDLPTTAAIVYALKNILNESMKFKTLQNELASKLSSVSRADILSENNDQGWRYLTLLNASAPEMGSIFIPQQRAIYLVQVVRKWYEGEGAQVSGSCQVDAQVAKLLTSVASVIQELSGSHWEFMLDQLLVWMENSDPLNSEDLVLLNESMKLFAELRDLAEINDDIGASLDTRKPRLSEVTLVLLLKETKFEDSKVSKPRAEYEELLSQLADFIPESLLQNKQPIKELCELLNAPTEAIQKCAFALFQTIVKGTVRDLSVKLEFTVTEEPTEPKVAEPLFENINHPPDLNALDAPESAHVEEAVEYRVLGFLLSWMLLFDHFEETTFKLKEHYVAQVKEANSIAVLLPFLFQILGLGHAATPFDLSKWEITQLDVQSFDTASDVGFSLLASHLYYRALKHLPSFVRIWWAECKNRPLIIAVESYTEKFFSSLIIAQELASITRPEVKTQLEDETMTVKTSRVTNEVTASYKIDEQTMEMAIRLPANFPLRQVDVEGLQRVGVPEGKWRGWLLATSAIIAVQNGDIVDALLLFKRNAKLHFEGVEDCTICYSIISIQDRSLPNKQCQTCKNRFHASCLYKWFRTSNQSSCPLCRTTF</sequence>
<dbReference type="SUPFAM" id="SSF57850">
    <property type="entry name" value="RING/U-box"/>
    <property type="match status" value="1"/>
</dbReference>
<keyword evidence="13 16" id="KW-0862">Zinc</keyword>
<dbReference type="GO" id="GO:1990116">
    <property type="term" value="P:ribosome-associated ubiquitin-dependent protein catabolic process"/>
    <property type="evidence" value="ECO:0007669"/>
    <property type="project" value="UniProtKB-UniRule"/>
</dbReference>
<evidence type="ECO:0000256" key="14">
    <source>
        <dbReference type="ARBA" id="ARBA00055150"/>
    </source>
</evidence>
<accession>A0A433D7X6</accession>
<dbReference type="PROSITE" id="PS50089">
    <property type="entry name" value="ZF_RING_2"/>
    <property type="match status" value="1"/>
</dbReference>
<evidence type="ECO:0000256" key="16">
    <source>
        <dbReference type="RuleBase" id="RU367090"/>
    </source>
</evidence>
<comment type="subunit">
    <text evidence="16">Component of the ribosome quality control complex (RQC).</text>
</comment>
<dbReference type="PANTHER" id="PTHR12389:SF0">
    <property type="entry name" value="E3 UBIQUITIN-PROTEIN LIGASE LISTERIN"/>
    <property type="match status" value="1"/>
</dbReference>
<dbReference type="InterPro" id="IPR039795">
    <property type="entry name" value="LTN1/Rkr1"/>
</dbReference>
<feature type="domain" description="RING-type" evidence="17">
    <location>
        <begin position="1394"/>
        <end position="1441"/>
    </location>
</feature>
<gene>
    <name evidence="18" type="ORF">BC936DRAFT_146314</name>
</gene>
<comment type="similarity">
    <text evidence="4 16">Belongs to the LTN1 family.</text>
</comment>
<dbReference type="PANTHER" id="PTHR12389">
    <property type="entry name" value="ZINC FINGER PROTEIN 294"/>
    <property type="match status" value="1"/>
</dbReference>
<evidence type="ECO:0000256" key="15">
    <source>
        <dbReference type="PROSITE-ProRule" id="PRU00175"/>
    </source>
</evidence>
<evidence type="ECO:0000313" key="18">
    <source>
        <dbReference type="EMBL" id="RUP46970.1"/>
    </source>
</evidence>
<name>A0A433D7X6_9FUNG</name>
<dbReference type="InterPro" id="IPR054476">
    <property type="entry name" value="Ltn1_N"/>
</dbReference>
<dbReference type="Pfam" id="PF23009">
    <property type="entry name" value="UBC_like"/>
    <property type="match status" value="1"/>
</dbReference>
<keyword evidence="10" id="KW-0677">Repeat</keyword>
<evidence type="ECO:0000259" key="17">
    <source>
        <dbReference type="PROSITE" id="PS50089"/>
    </source>
</evidence>
<dbReference type="EC" id="2.3.2.27" evidence="5 16"/>
<dbReference type="Gene3D" id="3.30.40.10">
    <property type="entry name" value="Zinc/RING finger domain, C3HC4 (zinc finger)"/>
    <property type="match status" value="1"/>
</dbReference>
<dbReference type="InterPro" id="IPR013083">
    <property type="entry name" value="Znf_RING/FYVE/PHD"/>
</dbReference>
<evidence type="ECO:0000256" key="4">
    <source>
        <dbReference type="ARBA" id="ARBA00007997"/>
    </source>
</evidence>
<comment type="subcellular location">
    <subcellularLocation>
        <location evidence="2">Cytoplasm</location>
        <location evidence="2">Cytosol</location>
    </subcellularLocation>
</comment>
<keyword evidence="19" id="KW-1185">Reference proteome</keyword>
<evidence type="ECO:0000256" key="6">
    <source>
        <dbReference type="ARBA" id="ARBA00017157"/>
    </source>
</evidence>
<dbReference type="GO" id="GO:1990112">
    <property type="term" value="C:RQC complex"/>
    <property type="evidence" value="ECO:0007669"/>
    <property type="project" value="UniProtKB-UniRule"/>
</dbReference>
<evidence type="ECO:0000256" key="12">
    <source>
        <dbReference type="ARBA" id="ARBA00022786"/>
    </source>
</evidence>
<evidence type="ECO:0000256" key="7">
    <source>
        <dbReference type="ARBA" id="ARBA00022490"/>
    </source>
</evidence>
<keyword evidence="9 16" id="KW-0479">Metal-binding</keyword>
<dbReference type="InterPro" id="IPR054478">
    <property type="entry name" value="LTN1_UBC"/>
</dbReference>